<organism evidence="1 2">
    <name type="scientific">Oidiodendron maius (strain Zn)</name>
    <dbReference type="NCBI Taxonomy" id="913774"/>
    <lineage>
        <taxon>Eukaryota</taxon>
        <taxon>Fungi</taxon>
        <taxon>Dikarya</taxon>
        <taxon>Ascomycota</taxon>
        <taxon>Pezizomycotina</taxon>
        <taxon>Leotiomycetes</taxon>
        <taxon>Leotiomycetes incertae sedis</taxon>
        <taxon>Myxotrichaceae</taxon>
        <taxon>Oidiodendron</taxon>
    </lineage>
</organism>
<gene>
    <name evidence="1" type="ORF">OIDMADRAFT_19772</name>
</gene>
<dbReference type="Proteomes" id="UP000054321">
    <property type="component" value="Unassembled WGS sequence"/>
</dbReference>
<dbReference type="InParanoid" id="A0A0C3CLA3"/>
<name>A0A0C3CLA3_OIDMZ</name>
<sequence length="177" mass="20090">MEVFRRIIQYAQAVEQDENLLVADKIESALSVLPLNSRENALEQYITGQDNIPQIVAPAGKKFRGPIQLLLFYILSELPNSTRDLMIRIGQEIEEDDAIYVLATALMVEQSNLIKRKRRPCLIKDILLESSLRETLLRVQGSAEKLVKDTLEVSSFKLTDFPGKYTPPPTGGKEFNW</sequence>
<evidence type="ECO:0000313" key="2">
    <source>
        <dbReference type="Proteomes" id="UP000054321"/>
    </source>
</evidence>
<proteinExistence type="predicted"/>
<dbReference type="AlphaFoldDB" id="A0A0C3CLA3"/>
<keyword evidence="2" id="KW-1185">Reference proteome</keyword>
<reference evidence="1 2" key="1">
    <citation type="submission" date="2014-04" db="EMBL/GenBank/DDBJ databases">
        <authorList>
            <consortium name="DOE Joint Genome Institute"/>
            <person name="Kuo A."/>
            <person name="Martino E."/>
            <person name="Perotto S."/>
            <person name="Kohler A."/>
            <person name="Nagy L.G."/>
            <person name="Floudas D."/>
            <person name="Copeland A."/>
            <person name="Barry K.W."/>
            <person name="Cichocki N."/>
            <person name="Veneault-Fourrey C."/>
            <person name="LaButti K."/>
            <person name="Lindquist E.A."/>
            <person name="Lipzen A."/>
            <person name="Lundell T."/>
            <person name="Morin E."/>
            <person name="Murat C."/>
            <person name="Sun H."/>
            <person name="Tunlid A."/>
            <person name="Henrissat B."/>
            <person name="Grigoriev I.V."/>
            <person name="Hibbett D.S."/>
            <person name="Martin F."/>
            <person name="Nordberg H.P."/>
            <person name="Cantor M.N."/>
            <person name="Hua S.X."/>
        </authorList>
    </citation>
    <scope>NUCLEOTIDE SEQUENCE [LARGE SCALE GENOMIC DNA]</scope>
    <source>
        <strain evidence="1 2">Zn</strain>
    </source>
</reference>
<accession>A0A0C3CLA3</accession>
<dbReference type="HOGENOM" id="CLU_1518335_0_0_1"/>
<protein>
    <submittedName>
        <fullName evidence="1">Uncharacterized protein</fullName>
    </submittedName>
</protein>
<evidence type="ECO:0000313" key="1">
    <source>
        <dbReference type="EMBL" id="KIM99763.1"/>
    </source>
</evidence>
<reference evidence="2" key="2">
    <citation type="submission" date="2015-01" db="EMBL/GenBank/DDBJ databases">
        <title>Evolutionary Origins and Diversification of the Mycorrhizal Mutualists.</title>
        <authorList>
            <consortium name="DOE Joint Genome Institute"/>
            <consortium name="Mycorrhizal Genomics Consortium"/>
            <person name="Kohler A."/>
            <person name="Kuo A."/>
            <person name="Nagy L.G."/>
            <person name="Floudas D."/>
            <person name="Copeland A."/>
            <person name="Barry K.W."/>
            <person name="Cichocki N."/>
            <person name="Veneault-Fourrey C."/>
            <person name="LaButti K."/>
            <person name="Lindquist E.A."/>
            <person name="Lipzen A."/>
            <person name="Lundell T."/>
            <person name="Morin E."/>
            <person name="Murat C."/>
            <person name="Riley R."/>
            <person name="Ohm R."/>
            <person name="Sun H."/>
            <person name="Tunlid A."/>
            <person name="Henrissat B."/>
            <person name="Grigoriev I.V."/>
            <person name="Hibbett D.S."/>
            <person name="Martin F."/>
        </authorList>
    </citation>
    <scope>NUCLEOTIDE SEQUENCE [LARGE SCALE GENOMIC DNA]</scope>
    <source>
        <strain evidence="2">Zn</strain>
    </source>
</reference>
<dbReference type="EMBL" id="KN832878">
    <property type="protein sequence ID" value="KIM99763.1"/>
    <property type="molecule type" value="Genomic_DNA"/>
</dbReference>